<reference evidence="2 3" key="1">
    <citation type="submission" date="2019-09" db="EMBL/GenBank/DDBJ databases">
        <title>Bird 10,000 Genomes (B10K) Project - Family phase.</title>
        <authorList>
            <person name="Zhang G."/>
        </authorList>
    </citation>
    <scope>NUCLEOTIDE SEQUENCE [LARGE SCALE GENOMIC DNA]</scope>
    <source>
        <strain evidence="2">B10K-DU-011-42</strain>
        <tissue evidence="2">Muscle</tissue>
    </source>
</reference>
<dbReference type="EMBL" id="VWYI01024839">
    <property type="protein sequence ID" value="NXQ58010.1"/>
    <property type="molecule type" value="Genomic_DNA"/>
</dbReference>
<feature type="region of interest" description="Disordered" evidence="1">
    <location>
        <begin position="126"/>
        <end position="147"/>
    </location>
</feature>
<dbReference type="PANTHER" id="PTHR14870:SF1">
    <property type="entry name" value="TUBULIN EPSILON AND DELTA COMPLEX PROTEIN 2"/>
    <property type="match status" value="1"/>
</dbReference>
<evidence type="ECO:0000313" key="3">
    <source>
        <dbReference type="Proteomes" id="UP000554720"/>
    </source>
</evidence>
<keyword evidence="3" id="KW-1185">Reference proteome</keyword>
<feature type="non-terminal residue" evidence="2">
    <location>
        <position position="377"/>
    </location>
</feature>
<dbReference type="InterPro" id="IPR031518">
    <property type="entry name" value="DUF4693"/>
</dbReference>
<gene>
    <name evidence="2" type="primary">Tedc2</name>
    <name evidence="2" type="ORF">ANTMIN_R07813</name>
</gene>
<sequence>SPSPKELEQLELLNRALEKALKVRKSILKTPLEAQGSTGQKWAAGKISSKGMTSKQGRSHRTATGVSAREACASAEPQEAPGLSESAPKEQQNFSGGDSTAGKNSIAAGKQLLDAGKKCGFLGESSKKEDTAGAWGRHTSPGTGTLQEKGCQLKLPLPYRKAYSRNSRAWEKCRLCRTSADAAATRTCFMERIEATVSFPSRHELTPSPAEIEEELRGLQDVPSHLRQYVEDEPADPPTLQGEYESLLTLEGLQTTVSQCLQKLQLLQADCTEDVGSCSPACVPARRQTCDSADVLAVPLLCYSSLQELRDLFALKLQVSVLHQEIALQKVMMAELLPVLEPRPFLEGSAGLFRAIHTQLCEGGRRFPVLVRDELLD</sequence>
<accession>A0A7L2E943</accession>
<feature type="compositionally biased region" description="Polar residues" evidence="1">
    <location>
        <begin position="89"/>
        <end position="103"/>
    </location>
</feature>
<dbReference type="Proteomes" id="UP000554720">
    <property type="component" value="Unassembled WGS sequence"/>
</dbReference>
<feature type="non-terminal residue" evidence="2">
    <location>
        <position position="1"/>
    </location>
</feature>
<feature type="region of interest" description="Disordered" evidence="1">
    <location>
        <begin position="29"/>
        <end position="103"/>
    </location>
</feature>
<dbReference type="PANTHER" id="PTHR14870">
    <property type="entry name" value="TUBULIN EPSILON AND DELTA COMPLEX PROTEIN 2"/>
    <property type="match status" value="1"/>
</dbReference>
<dbReference type="AlphaFoldDB" id="A0A7L2E943"/>
<evidence type="ECO:0000256" key="1">
    <source>
        <dbReference type="SAM" id="MobiDB-lite"/>
    </source>
</evidence>
<evidence type="ECO:0000313" key="2">
    <source>
        <dbReference type="EMBL" id="NXQ58010.1"/>
    </source>
</evidence>
<comment type="caution">
    <text evidence="2">The sequence shown here is derived from an EMBL/GenBank/DDBJ whole genome shotgun (WGS) entry which is preliminary data.</text>
</comment>
<dbReference type="OrthoDB" id="9939072at2759"/>
<name>A0A7L2E943_ANTMN</name>
<proteinExistence type="predicted"/>
<protein>
    <submittedName>
        <fullName evidence="2">TEDC2 protein</fullName>
    </submittedName>
</protein>
<organism evidence="2 3">
    <name type="scientific">Anthoscopus minutus</name>
    <name type="common">Southern penduline-tit</name>
    <dbReference type="NCBI Taxonomy" id="156561"/>
    <lineage>
        <taxon>Eukaryota</taxon>
        <taxon>Metazoa</taxon>
        <taxon>Chordata</taxon>
        <taxon>Craniata</taxon>
        <taxon>Vertebrata</taxon>
        <taxon>Euteleostomi</taxon>
        <taxon>Archelosauria</taxon>
        <taxon>Archosauria</taxon>
        <taxon>Dinosauria</taxon>
        <taxon>Saurischia</taxon>
        <taxon>Theropoda</taxon>
        <taxon>Coelurosauria</taxon>
        <taxon>Aves</taxon>
        <taxon>Neognathae</taxon>
        <taxon>Neoaves</taxon>
        <taxon>Telluraves</taxon>
        <taxon>Australaves</taxon>
        <taxon>Passeriformes</taxon>
        <taxon>Paridae</taxon>
        <taxon>Anthoscopus</taxon>
    </lineage>
</organism>
<dbReference type="Pfam" id="PF15764">
    <property type="entry name" value="DUF4693"/>
    <property type="match status" value="1"/>
</dbReference>